<feature type="transmembrane region" description="Helical" evidence="1">
    <location>
        <begin position="45"/>
        <end position="66"/>
    </location>
</feature>
<feature type="transmembrane region" description="Helical" evidence="1">
    <location>
        <begin position="72"/>
        <end position="91"/>
    </location>
</feature>
<keyword evidence="1" id="KW-0812">Transmembrane</keyword>
<dbReference type="KEGG" id="vg:5469962"/>
<gene>
    <name evidence="2" type="primary">n322R</name>
    <name evidence="2" type="ORF">FR483_n322R</name>
</gene>
<evidence type="ECO:0000313" key="3">
    <source>
        <dbReference type="Proteomes" id="UP000204095"/>
    </source>
</evidence>
<keyword evidence="1" id="KW-1133">Transmembrane helix</keyword>
<keyword evidence="1" id="KW-0472">Membrane</keyword>
<accession>A7J726</accession>
<organism evidence="2 3">
    <name type="scientific">Paramecium bursaria Chlorella virus FR483</name>
    <name type="common">PBCV-FR483</name>
    <dbReference type="NCBI Taxonomy" id="399781"/>
    <lineage>
        <taxon>Viruses</taxon>
        <taxon>Varidnaviria</taxon>
        <taxon>Bamfordvirae</taxon>
        <taxon>Nucleocytoviricota</taxon>
        <taxon>Megaviricetes</taxon>
        <taxon>Algavirales</taxon>
        <taxon>Phycodnaviridae</taxon>
        <taxon>Chlorovirus</taxon>
        <taxon>Chlorovirus conductrix</taxon>
        <taxon>Paramecium bursaria Chlorella virus A1</taxon>
    </lineage>
</organism>
<evidence type="ECO:0000313" key="2">
    <source>
        <dbReference type="EMBL" id="ABT15607.1"/>
    </source>
</evidence>
<protein>
    <submittedName>
        <fullName evidence="2">Uncharacterized protein n322R</fullName>
    </submittedName>
</protein>
<evidence type="ECO:0000256" key="1">
    <source>
        <dbReference type="SAM" id="Phobius"/>
    </source>
</evidence>
<sequence length="97" mass="10912">MSIAEIYIITEGAIVQERQTLGSNPLLEYVVRCGNLLRHIIKPNLIIIFVLVVFIILLDIIKLFLLVGLGKLLVLLHCILVLLDIILQGILRSKKIT</sequence>
<dbReference type="EMBL" id="DQ890022">
    <property type="protein sequence ID" value="ABT15607.1"/>
    <property type="molecule type" value="Genomic_DNA"/>
</dbReference>
<name>A7J726_PBCVF</name>
<organismHost>
    <name type="scientific">Paramecium bursaria</name>
    <dbReference type="NCBI Taxonomy" id="74790"/>
</organismHost>
<dbReference type="RefSeq" id="YP_001425954.1">
    <property type="nucleotide sequence ID" value="NC_008603.1"/>
</dbReference>
<proteinExistence type="predicted"/>
<dbReference type="GeneID" id="5469962"/>
<reference evidence="2 3" key="1">
    <citation type="journal article" date="2007" name="Virology">
        <title>Sequence and annotation of the 314-kb MT325 and the 321-kb FR483 viruses that infect Chlorella Pbi.</title>
        <authorList>
            <person name="Fitzgerald L.A."/>
            <person name="Graves M.V."/>
            <person name="Li X."/>
            <person name="Feldblyum T."/>
            <person name="Hartigan J."/>
            <person name="Van Etten J.L."/>
        </authorList>
    </citation>
    <scope>NUCLEOTIDE SEQUENCE [LARGE SCALE GENOMIC DNA]</scope>
    <source>
        <strain evidence="2 3">FR483</strain>
    </source>
</reference>
<dbReference type="Proteomes" id="UP000204095">
    <property type="component" value="Segment"/>
</dbReference>